<dbReference type="GO" id="GO:0005524">
    <property type="term" value="F:ATP binding"/>
    <property type="evidence" value="ECO:0007669"/>
    <property type="project" value="UniProtKB-KW"/>
</dbReference>
<evidence type="ECO:0000256" key="8">
    <source>
        <dbReference type="SAM" id="MobiDB-lite"/>
    </source>
</evidence>
<keyword evidence="3 7" id="KW-0347">Helicase</keyword>
<feature type="region of interest" description="Disordered" evidence="8">
    <location>
        <begin position="379"/>
        <end position="472"/>
    </location>
</feature>
<dbReference type="CDD" id="cd18787">
    <property type="entry name" value="SF2_C_DEAD"/>
    <property type="match status" value="1"/>
</dbReference>
<dbReference type="InterPro" id="IPR001650">
    <property type="entry name" value="Helicase_C-like"/>
</dbReference>
<proteinExistence type="inferred from homology"/>
<comment type="similarity">
    <text evidence="5 7">Belongs to the DEAD box helicase family.</text>
</comment>
<name>W6A8V0_9MOLU</name>
<dbReference type="PANTHER" id="PTHR47959">
    <property type="entry name" value="ATP-DEPENDENT RNA HELICASE RHLE-RELATED"/>
    <property type="match status" value="1"/>
</dbReference>
<feature type="domain" description="Helicase ATP-binding" evidence="9">
    <location>
        <begin position="32"/>
        <end position="202"/>
    </location>
</feature>
<protein>
    <submittedName>
        <fullName evidence="12">DEAD-box ATP-dependent RNA helicase</fullName>
    </submittedName>
</protein>
<feature type="domain" description="DEAD-box RNA helicase Q" evidence="11">
    <location>
        <begin position="1"/>
        <end position="29"/>
    </location>
</feature>
<dbReference type="AlphaFoldDB" id="W6A8V0"/>
<dbReference type="OrthoDB" id="9805696at2"/>
<keyword evidence="13" id="KW-1185">Reference proteome</keyword>
<dbReference type="InterPro" id="IPR050079">
    <property type="entry name" value="DEAD_box_RNA_helicase"/>
</dbReference>
<dbReference type="SUPFAM" id="SSF52540">
    <property type="entry name" value="P-loop containing nucleoside triphosphate hydrolases"/>
    <property type="match status" value="1"/>
</dbReference>
<gene>
    <name evidence="12" type="primary">deaD</name>
    <name evidence="12" type="ORF">SSABA_v1c01710</name>
</gene>
<dbReference type="InterPro" id="IPR000629">
    <property type="entry name" value="RNA-helicase_DEAD-box_CS"/>
</dbReference>
<dbReference type="SMART" id="SM00487">
    <property type="entry name" value="DEXDc"/>
    <property type="match status" value="1"/>
</dbReference>
<evidence type="ECO:0000256" key="7">
    <source>
        <dbReference type="RuleBase" id="RU000492"/>
    </source>
</evidence>
<dbReference type="InterPro" id="IPR027417">
    <property type="entry name" value="P-loop_NTPase"/>
</dbReference>
<dbReference type="PROSITE" id="PS51192">
    <property type="entry name" value="HELICASE_ATP_BIND_1"/>
    <property type="match status" value="1"/>
</dbReference>
<keyword evidence="1 7" id="KW-0547">Nucleotide-binding</keyword>
<dbReference type="GO" id="GO:0005829">
    <property type="term" value="C:cytosol"/>
    <property type="evidence" value="ECO:0007669"/>
    <property type="project" value="TreeGrafter"/>
</dbReference>
<dbReference type="Pfam" id="PF00270">
    <property type="entry name" value="DEAD"/>
    <property type="match status" value="1"/>
</dbReference>
<dbReference type="GO" id="GO:0003724">
    <property type="term" value="F:RNA helicase activity"/>
    <property type="evidence" value="ECO:0007669"/>
    <property type="project" value="InterPro"/>
</dbReference>
<dbReference type="eggNOG" id="COG0513">
    <property type="taxonomic scope" value="Bacteria"/>
</dbReference>
<dbReference type="InterPro" id="IPR014001">
    <property type="entry name" value="Helicase_ATP-bd"/>
</dbReference>
<evidence type="ECO:0000259" key="11">
    <source>
        <dbReference type="PROSITE" id="PS51195"/>
    </source>
</evidence>
<dbReference type="PROSITE" id="PS00039">
    <property type="entry name" value="DEAD_ATP_HELICASE"/>
    <property type="match status" value="1"/>
</dbReference>
<dbReference type="PATRIC" id="fig|1276257.3.peg.175"/>
<dbReference type="GO" id="GO:0016787">
    <property type="term" value="F:hydrolase activity"/>
    <property type="evidence" value="ECO:0007669"/>
    <property type="project" value="UniProtKB-KW"/>
</dbReference>
<dbReference type="HOGENOM" id="CLU_003041_28_3_14"/>
<dbReference type="InterPro" id="IPR044742">
    <property type="entry name" value="DEAD/DEAH_RhlB"/>
</dbReference>
<dbReference type="CDD" id="cd00268">
    <property type="entry name" value="DEADc"/>
    <property type="match status" value="1"/>
</dbReference>
<dbReference type="EMBL" id="CP006934">
    <property type="protein sequence ID" value="AHI53583.1"/>
    <property type="molecule type" value="Genomic_DNA"/>
</dbReference>
<dbReference type="GO" id="GO:0003676">
    <property type="term" value="F:nucleic acid binding"/>
    <property type="evidence" value="ECO:0007669"/>
    <property type="project" value="InterPro"/>
</dbReference>
<organism evidence="12 13">
    <name type="scientific">Spiroplasma sabaudiense Ar-1343</name>
    <dbReference type="NCBI Taxonomy" id="1276257"/>
    <lineage>
        <taxon>Bacteria</taxon>
        <taxon>Bacillati</taxon>
        <taxon>Mycoplasmatota</taxon>
        <taxon>Mollicutes</taxon>
        <taxon>Entomoplasmatales</taxon>
        <taxon>Spiroplasmataceae</taxon>
        <taxon>Spiroplasma</taxon>
    </lineage>
</organism>
<dbReference type="SMART" id="SM00490">
    <property type="entry name" value="HELICc"/>
    <property type="match status" value="1"/>
</dbReference>
<evidence type="ECO:0000256" key="1">
    <source>
        <dbReference type="ARBA" id="ARBA00022741"/>
    </source>
</evidence>
<evidence type="ECO:0000313" key="13">
    <source>
        <dbReference type="Proteomes" id="UP000019265"/>
    </source>
</evidence>
<dbReference type="KEGG" id="ssab:SSABA_v1c01710"/>
<dbReference type="Pfam" id="PF00271">
    <property type="entry name" value="Helicase_C"/>
    <property type="match status" value="1"/>
</dbReference>
<evidence type="ECO:0000256" key="4">
    <source>
        <dbReference type="ARBA" id="ARBA00022840"/>
    </source>
</evidence>
<dbReference type="PROSITE" id="PS51195">
    <property type="entry name" value="Q_MOTIF"/>
    <property type="match status" value="1"/>
</dbReference>
<evidence type="ECO:0000259" key="9">
    <source>
        <dbReference type="PROSITE" id="PS51192"/>
    </source>
</evidence>
<evidence type="ECO:0000313" key="12">
    <source>
        <dbReference type="EMBL" id="AHI53583.1"/>
    </source>
</evidence>
<evidence type="ECO:0000256" key="5">
    <source>
        <dbReference type="ARBA" id="ARBA00038437"/>
    </source>
</evidence>
<evidence type="ECO:0000256" key="3">
    <source>
        <dbReference type="ARBA" id="ARBA00022806"/>
    </source>
</evidence>
<keyword evidence="4 7" id="KW-0067">ATP-binding</keyword>
<dbReference type="PANTHER" id="PTHR47959:SF1">
    <property type="entry name" value="ATP-DEPENDENT RNA HELICASE DBPA"/>
    <property type="match status" value="1"/>
</dbReference>
<evidence type="ECO:0000256" key="6">
    <source>
        <dbReference type="PROSITE-ProRule" id="PRU00552"/>
    </source>
</evidence>
<dbReference type="PROSITE" id="PS51194">
    <property type="entry name" value="HELICASE_CTER"/>
    <property type="match status" value="1"/>
</dbReference>
<feature type="short sequence motif" description="Q motif" evidence="6">
    <location>
        <begin position="1"/>
        <end position="29"/>
    </location>
</feature>
<dbReference type="RefSeq" id="WP_051464674.1">
    <property type="nucleotide sequence ID" value="NZ_CP006934.1"/>
</dbReference>
<accession>W6A8V0</accession>
<evidence type="ECO:0000256" key="2">
    <source>
        <dbReference type="ARBA" id="ARBA00022801"/>
    </source>
</evidence>
<sequence>MNFNEINLKPELQKALARHNLTVATEIQEKTIPLALENRDIIGKSQTGTGKTAAFLLPILERLVPNVNFVQAIIVTPTRELALQVLDKVRDLSMYLEGISSAGVTGGANIARQIQSLKRANIVVGTPGRITDLLNRKALKLNQVRTVVLDEADEMLKMGFKQDINNLFASIPEEHQTLLFSATMNKQVNEIANKYLKNPIEVSVERGALSGANIKQYFIDTKTHNKEDALLAIYSNIKPELSIVFANTKSQTEEISSLLYKNGVRSFVINGDKRQSERNRALKAFKTSATKVLVATDVAARGIDVPGIDYVINYDLPHDHEYYIHRIGRTARAGSSGNSISLVGNRNNFFHLKDLEKYQNKEIEQMDVTSWELPIIERRSGGGNSGGFRRGSDNRSGGGRNFSDNRGSSGGSSRNFKPSSDRPFTKSNDFGGGGSFENNGPSKDRRKRDFNTSKPKRSGYAGGKSKTKSNWS</sequence>
<keyword evidence="2 7" id="KW-0378">Hydrolase</keyword>
<evidence type="ECO:0000259" key="10">
    <source>
        <dbReference type="PROSITE" id="PS51194"/>
    </source>
</evidence>
<feature type="compositionally biased region" description="Low complexity" evidence="8">
    <location>
        <begin position="401"/>
        <end position="415"/>
    </location>
</feature>
<dbReference type="Gene3D" id="3.40.50.300">
    <property type="entry name" value="P-loop containing nucleotide triphosphate hydrolases"/>
    <property type="match status" value="2"/>
</dbReference>
<feature type="domain" description="Helicase C-terminal" evidence="10">
    <location>
        <begin position="229"/>
        <end position="374"/>
    </location>
</feature>
<dbReference type="STRING" id="1276257.SSABA_v1c01710"/>
<dbReference type="Proteomes" id="UP000019265">
    <property type="component" value="Chromosome"/>
</dbReference>
<reference evidence="12 13" key="1">
    <citation type="journal article" date="2014" name="Genome Biol. Evol.">
        <title>Molecular evolution of the substrate utilization strategies and putative virulence factors in mosquito-associated Spiroplasma species.</title>
        <authorList>
            <person name="Chang T.H."/>
            <person name="Lo W.S."/>
            <person name="Ku C."/>
            <person name="Chen L.L."/>
            <person name="Kuo C.H."/>
        </authorList>
    </citation>
    <scope>NUCLEOTIDE SEQUENCE [LARGE SCALE GENOMIC DNA]</scope>
    <source>
        <strain evidence="12">Ar-1343</strain>
    </source>
</reference>
<dbReference type="InterPro" id="IPR011545">
    <property type="entry name" value="DEAD/DEAH_box_helicase_dom"/>
</dbReference>
<dbReference type="InterPro" id="IPR014014">
    <property type="entry name" value="RNA_helicase_DEAD_Q_motif"/>
</dbReference>